<dbReference type="Proteomes" id="UP000693996">
    <property type="component" value="Chromosome"/>
</dbReference>
<organism evidence="2 3">
    <name type="scientific">Candidatus Vallotiella hemipterorum</name>
    <dbReference type="NCBI Taxonomy" id="1177213"/>
    <lineage>
        <taxon>Bacteria</taxon>
        <taxon>Pseudomonadati</taxon>
        <taxon>Pseudomonadota</taxon>
        <taxon>Betaproteobacteria</taxon>
        <taxon>Burkholderiales</taxon>
        <taxon>Burkholderiaceae</taxon>
        <taxon>Candidatus Vallotiella</taxon>
    </lineage>
</organism>
<name>A0A916JW45_9BURK</name>
<dbReference type="KEGG" id="vtr:MYVALT_F_03630"/>
<dbReference type="CDD" id="cd16833">
    <property type="entry name" value="YfiH"/>
    <property type="match status" value="1"/>
</dbReference>
<gene>
    <name evidence="2" type="ORF">MYVALT_F_03630</name>
</gene>
<dbReference type="Pfam" id="PF02578">
    <property type="entry name" value="Cu-oxidase_4"/>
    <property type="match status" value="1"/>
</dbReference>
<dbReference type="GO" id="GO:0005507">
    <property type="term" value="F:copper ion binding"/>
    <property type="evidence" value="ECO:0007669"/>
    <property type="project" value="TreeGrafter"/>
</dbReference>
<dbReference type="AlphaFoldDB" id="A0A916JW45"/>
<dbReference type="EMBL" id="OU343031">
    <property type="protein sequence ID" value="CAG7602659.1"/>
    <property type="molecule type" value="Genomic_DNA"/>
</dbReference>
<dbReference type="PANTHER" id="PTHR30616">
    <property type="entry name" value="UNCHARACTERIZED PROTEIN YFIH"/>
    <property type="match status" value="1"/>
</dbReference>
<reference evidence="2" key="1">
    <citation type="submission" date="2021-06" db="EMBL/GenBank/DDBJ databases">
        <authorList>
            <person name="Szabo G."/>
        </authorList>
    </citation>
    <scope>NUCLEOTIDE SEQUENCE</scope>
    <source>
        <strain evidence="2">MYVALT</strain>
    </source>
</reference>
<dbReference type="PANTHER" id="PTHR30616:SF2">
    <property type="entry name" value="PURINE NUCLEOSIDE PHOSPHORYLASE LACC1"/>
    <property type="match status" value="1"/>
</dbReference>
<proteinExistence type="inferred from homology"/>
<dbReference type="InterPro" id="IPR003730">
    <property type="entry name" value="Cu_polyphenol_OxRdtase"/>
</dbReference>
<keyword evidence="3" id="KW-1185">Reference proteome</keyword>
<evidence type="ECO:0000313" key="3">
    <source>
        <dbReference type="Proteomes" id="UP000693996"/>
    </source>
</evidence>
<sequence length="295" mass="32370">MNLISNSKFQGFSKLSLSNCIVPDWRVNSRVHALITTRDGGVSCGKYGLIKNQEYVPGGLNLGIHTGDDIDAVYENRRRVIALVGAHIAWLEQVHGTSVVHLDKVIKTDFLRADASITDRSKVVCAVLVADCMSILICDEDGYAIGAVHAGWRGVVSGIIQRTVESMRALLACRKRASKALHAYFGPSIGPNAFVVGEEVRAAFLKTSWPNECNATNAAFVRLASHINNTVEVYGASQCKYLANLRALARIRLARVGVYHVSAAPHICTFSDPVRFYSYRRDYTTGRMAALIWLS</sequence>
<comment type="similarity">
    <text evidence="1">Belongs to the purine nucleoside phosphorylase YfiH/LACC1 family.</text>
</comment>
<accession>A0A916JW45</accession>
<protein>
    <recommendedName>
        <fullName evidence="1">Purine nucleoside phosphorylase</fullName>
    </recommendedName>
</protein>
<evidence type="ECO:0000313" key="2">
    <source>
        <dbReference type="EMBL" id="CAG7602659.1"/>
    </source>
</evidence>
<dbReference type="RefSeq" id="WP_216797095.1">
    <property type="nucleotide sequence ID" value="NZ_OU343031.1"/>
</dbReference>
<evidence type="ECO:0000256" key="1">
    <source>
        <dbReference type="RuleBase" id="RU361274"/>
    </source>
</evidence>
<dbReference type="NCBIfam" id="TIGR00726">
    <property type="entry name" value="peptidoglycan editing factor PgeF"/>
    <property type="match status" value="1"/>
</dbReference>